<dbReference type="Proteomes" id="UP000287651">
    <property type="component" value="Unassembled WGS sequence"/>
</dbReference>
<sequence length="119" mass="13783">MLVLKRAVHMLPRRISGLITQHRTEGVRRNVSTEHVELPRRRQRSERKPLVTAVNELKRRARSERQSRQVVSEVTLRPPENGLLVKRLVPVAHEVYNARQVLFGCASRVLDIVSVHVCR</sequence>
<dbReference type="EMBL" id="AMZH03011280">
    <property type="protein sequence ID" value="RRT53151.1"/>
    <property type="molecule type" value="Genomic_DNA"/>
</dbReference>
<evidence type="ECO:0000313" key="2">
    <source>
        <dbReference type="EMBL" id="RRT53151.1"/>
    </source>
</evidence>
<dbReference type="Pfam" id="PF05634">
    <property type="entry name" value="APO_RNA-bind"/>
    <property type="match status" value="1"/>
</dbReference>
<reference evidence="2 3" key="1">
    <citation type="journal article" date="2014" name="Agronomy (Basel)">
        <title>A Draft Genome Sequence for Ensete ventricosum, the Drought-Tolerant Tree Against Hunger.</title>
        <authorList>
            <person name="Harrison J."/>
            <person name="Moore K.A."/>
            <person name="Paszkiewicz K."/>
            <person name="Jones T."/>
            <person name="Grant M."/>
            <person name="Ambacheew D."/>
            <person name="Muzemil S."/>
            <person name="Studholme D.J."/>
        </authorList>
    </citation>
    <scope>NUCLEOTIDE SEQUENCE [LARGE SCALE GENOMIC DNA]</scope>
</reference>
<dbReference type="InterPro" id="IPR023342">
    <property type="entry name" value="APO_dom"/>
</dbReference>
<protein>
    <recommendedName>
        <fullName evidence="1">APO domain-containing protein</fullName>
    </recommendedName>
</protein>
<feature type="domain" description="APO" evidence="1">
    <location>
        <begin position="27"/>
        <end position="119"/>
    </location>
</feature>
<organism evidence="2 3">
    <name type="scientific">Ensete ventricosum</name>
    <name type="common">Abyssinian banana</name>
    <name type="synonym">Musa ensete</name>
    <dbReference type="NCBI Taxonomy" id="4639"/>
    <lineage>
        <taxon>Eukaryota</taxon>
        <taxon>Viridiplantae</taxon>
        <taxon>Streptophyta</taxon>
        <taxon>Embryophyta</taxon>
        <taxon>Tracheophyta</taxon>
        <taxon>Spermatophyta</taxon>
        <taxon>Magnoliopsida</taxon>
        <taxon>Liliopsida</taxon>
        <taxon>Zingiberales</taxon>
        <taxon>Musaceae</taxon>
        <taxon>Ensete</taxon>
    </lineage>
</organism>
<accession>A0A426YN55</accession>
<name>A0A426YN55_ENSVE</name>
<gene>
    <name evidence="2" type="ORF">B296_00012955</name>
</gene>
<evidence type="ECO:0000259" key="1">
    <source>
        <dbReference type="Pfam" id="PF05634"/>
    </source>
</evidence>
<comment type="caution">
    <text evidence="2">The sequence shown here is derived from an EMBL/GenBank/DDBJ whole genome shotgun (WGS) entry which is preliminary data.</text>
</comment>
<evidence type="ECO:0000313" key="3">
    <source>
        <dbReference type="Proteomes" id="UP000287651"/>
    </source>
</evidence>
<dbReference type="GO" id="GO:0003723">
    <property type="term" value="F:RNA binding"/>
    <property type="evidence" value="ECO:0007669"/>
    <property type="project" value="InterPro"/>
</dbReference>
<dbReference type="AlphaFoldDB" id="A0A426YN55"/>
<proteinExistence type="predicted"/>